<reference evidence="5" key="1">
    <citation type="submission" date="2020-12" db="EMBL/GenBank/DDBJ databases">
        <title>Metabolic potential, ecology and presence of endohyphal bacteria is reflected in genomic diversity of Mucoromycotina.</title>
        <authorList>
            <person name="Muszewska A."/>
            <person name="Okrasinska A."/>
            <person name="Steczkiewicz K."/>
            <person name="Drgas O."/>
            <person name="Orlowska M."/>
            <person name="Perlinska-Lenart U."/>
            <person name="Aleksandrzak-Piekarczyk T."/>
            <person name="Szatraj K."/>
            <person name="Zielenkiewicz U."/>
            <person name="Pilsyk S."/>
            <person name="Malc E."/>
            <person name="Mieczkowski P."/>
            <person name="Kruszewska J.S."/>
            <person name="Biernat P."/>
            <person name="Pawlowska J."/>
        </authorList>
    </citation>
    <scope>NUCLEOTIDE SEQUENCE</scope>
    <source>
        <strain evidence="5">WA0000067209</strain>
    </source>
</reference>
<dbReference type="HAMAP" id="MF_00376">
    <property type="entry name" value="Dephospho_CoA_kinase"/>
    <property type="match status" value="1"/>
</dbReference>
<dbReference type="CDD" id="cd02022">
    <property type="entry name" value="DPCK"/>
    <property type="match status" value="1"/>
</dbReference>
<dbReference type="InterPro" id="IPR001977">
    <property type="entry name" value="Depp_CoAkinase"/>
</dbReference>
<dbReference type="PROSITE" id="PS51219">
    <property type="entry name" value="DPCK"/>
    <property type="match status" value="1"/>
</dbReference>
<keyword evidence="4" id="KW-0472">Membrane</keyword>
<dbReference type="OrthoDB" id="247245at2759"/>
<dbReference type="PANTHER" id="PTHR10695">
    <property type="entry name" value="DEPHOSPHO-COA KINASE-RELATED"/>
    <property type="match status" value="1"/>
</dbReference>
<name>A0A8H7UJA9_MORIS</name>
<evidence type="ECO:0000313" key="5">
    <source>
        <dbReference type="EMBL" id="KAG2181059.1"/>
    </source>
</evidence>
<dbReference type="AlphaFoldDB" id="A0A8H7UJA9"/>
<evidence type="ECO:0008006" key="7">
    <source>
        <dbReference type="Google" id="ProtNLM"/>
    </source>
</evidence>
<proteinExistence type="inferred from homology"/>
<feature type="transmembrane region" description="Helical" evidence="4">
    <location>
        <begin position="199"/>
        <end position="220"/>
    </location>
</feature>
<evidence type="ECO:0000256" key="1">
    <source>
        <dbReference type="ARBA" id="ARBA00009018"/>
    </source>
</evidence>
<keyword evidence="6" id="KW-1185">Reference proteome</keyword>
<evidence type="ECO:0000256" key="2">
    <source>
        <dbReference type="ARBA" id="ARBA00022741"/>
    </source>
</evidence>
<dbReference type="SUPFAM" id="SSF52540">
    <property type="entry name" value="P-loop containing nucleoside triphosphate hydrolases"/>
    <property type="match status" value="1"/>
</dbReference>
<sequence>MKLVGLTGGIGSGKSTVSRILTEHHIPIVDADLIARQVVEPGCRAYNLIRKHFGDEILNADGTLDRAKLGSIIFADSDKRKVLNSCVHPYVRLEMLRQVVWLWLKGAKIVVVDVPLLFESKLNRFVNTTVVVYCSEVLQLQRITKRDNMSEEAATQRIRSQMPLNDKVKLADIIIDNSSDIDQLKLQVKNMITRLTPPISSWLLGWIIPPLALAISAYAIQDYAVRGTRLLVAKYTRS</sequence>
<evidence type="ECO:0000256" key="4">
    <source>
        <dbReference type="SAM" id="Phobius"/>
    </source>
</evidence>
<evidence type="ECO:0000256" key="3">
    <source>
        <dbReference type="ARBA" id="ARBA00022840"/>
    </source>
</evidence>
<dbReference type="GO" id="GO:0005524">
    <property type="term" value="F:ATP binding"/>
    <property type="evidence" value="ECO:0007669"/>
    <property type="project" value="UniProtKB-KW"/>
</dbReference>
<dbReference type="GO" id="GO:0004140">
    <property type="term" value="F:dephospho-CoA kinase activity"/>
    <property type="evidence" value="ECO:0007669"/>
    <property type="project" value="InterPro"/>
</dbReference>
<dbReference type="FunFam" id="3.40.50.300:FF:000485">
    <property type="entry name" value="Dephospho-CoA kinase CAB5"/>
    <property type="match status" value="1"/>
</dbReference>
<protein>
    <recommendedName>
        <fullName evidence="7">Dephospho-CoA kinase</fullName>
    </recommendedName>
</protein>
<dbReference type="EMBL" id="JAEPQZ010000005">
    <property type="protein sequence ID" value="KAG2181059.1"/>
    <property type="molecule type" value="Genomic_DNA"/>
</dbReference>
<dbReference type="Pfam" id="PF01121">
    <property type="entry name" value="CoaE"/>
    <property type="match status" value="1"/>
</dbReference>
<dbReference type="InterPro" id="IPR027417">
    <property type="entry name" value="P-loop_NTPase"/>
</dbReference>
<keyword evidence="2" id="KW-0547">Nucleotide-binding</keyword>
<dbReference type="Gene3D" id="3.40.50.300">
    <property type="entry name" value="P-loop containing nucleotide triphosphate hydrolases"/>
    <property type="match status" value="1"/>
</dbReference>
<comment type="caution">
    <text evidence="5">The sequence shown here is derived from an EMBL/GenBank/DDBJ whole genome shotgun (WGS) entry which is preliminary data.</text>
</comment>
<accession>A0A8H7UJA9</accession>
<keyword evidence="4" id="KW-1133">Transmembrane helix</keyword>
<comment type="similarity">
    <text evidence="1">Belongs to the CoaE family.</text>
</comment>
<keyword evidence="4" id="KW-0812">Transmembrane</keyword>
<organism evidence="5 6">
    <name type="scientific">Mortierella isabellina</name>
    <name type="common">Filamentous fungus</name>
    <name type="synonym">Umbelopsis isabellina</name>
    <dbReference type="NCBI Taxonomy" id="91625"/>
    <lineage>
        <taxon>Eukaryota</taxon>
        <taxon>Fungi</taxon>
        <taxon>Fungi incertae sedis</taxon>
        <taxon>Mucoromycota</taxon>
        <taxon>Mucoromycotina</taxon>
        <taxon>Umbelopsidomycetes</taxon>
        <taxon>Umbelopsidales</taxon>
        <taxon>Umbelopsidaceae</taxon>
        <taxon>Umbelopsis</taxon>
    </lineage>
</organism>
<dbReference type="PANTHER" id="PTHR10695:SF46">
    <property type="entry name" value="BIFUNCTIONAL COENZYME A SYNTHASE-RELATED"/>
    <property type="match status" value="1"/>
</dbReference>
<dbReference type="GO" id="GO:0005737">
    <property type="term" value="C:cytoplasm"/>
    <property type="evidence" value="ECO:0007669"/>
    <property type="project" value="UniProtKB-ARBA"/>
</dbReference>
<dbReference type="NCBIfam" id="TIGR00152">
    <property type="entry name" value="dephospho-CoA kinase"/>
    <property type="match status" value="1"/>
</dbReference>
<dbReference type="GO" id="GO:0015937">
    <property type="term" value="P:coenzyme A biosynthetic process"/>
    <property type="evidence" value="ECO:0007669"/>
    <property type="project" value="InterPro"/>
</dbReference>
<dbReference type="Proteomes" id="UP000654370">
    <property type="component" value="Unassembled WGS sequence"/>
</dbReference>
<keyword evidence="3" id="KW-0067">ATP-binding</keyword>
<evidence type="ECO:0000313" key="6">
    <source>
        <dbReference type="Proteomes" id="UP000654370"/>
    </source>
</evidence>
<gene>
    <name evidence="5" type="ORF">INT43_008641</name>
</gene>